<keyword evidence="8" id="KW-1185">Reference proteome</keyword>
<keyword evidence="7" id="KW-0413">Isomerase</keyword>
<dbReference type="InterPro" id="IPR050553">
    <property type="entry name" value="Thioredoxin_ResA/DsbE_sf"/>
</dbReference>
<name>A0A1I5SJR9_9BACT</name>
<dbReference type="PROSITE" id="PS51352">
    <property type="entry name" value="THIOREDOXIN_2"/>
    <property type="match status" value="1"/>
</dbReference>
<dbReference type="GO" id="GO:0016853">
    <property type="term" value="F:isomerase activity"/>
    <property type="evidence" value="ECO:0007669"/>
    <property type="project" value="UniProtKB-KW"/>
</dbReference>
<dbReference type="RefSeq" id="WP_092016373.1">
    <property type="nucleotide sequence ID" value="NZ_FOXH01000005.1"/>
</dbReference>
<keyword evidence="3" id="KW-1015">Disulfide bond</keyword>
<dbReference type="Proteomes" id="UP000199306">
    <property type="component" value="Unassembled WGS sequence"/>
</dbReference>
<evidence type="ECO:0000256" key="3">
    <source>
        <dbReference type="ARBA" id="ARBA00023157"/>
    </source>
</evidence>
<feature type="signal peptide" evidence="5">
    <location>
        <begin position="1"/>
        <end position="18"/>
    </location>
</feature>
<evidence type="ECO:0000256" key="1">
    <source>
        <dbReference type="ARBA" id="ARBA00004196"/>
    </source>
</evidence>
<dbReference type="GO" id="GO:0017004">
    <property type="term" value="P:cytochrome complex assembly"/>
    <property type="evidence" value="ECO:0007669"/>
    <property type="project" value="UniProtKB-KW"/>
</dbReference>
<comment type="subcellular location">
    <subcellularLocation>
        <location evidence="1">Cell envelope</location>
    </subcellularLocation>
</comment>
<evidence type="ECO:0000256" key="5">
    <source>
        <dbReference type="SAM" id="SignalP"/>
    </source>
</evidence>
<evidence type="ECO:0000256" key="2">
    <source>
        <dbReference type="ARBA" id="ARBA00022748"/>
    </source>
</evidence>
<evidence type="ECO:0000256" key="4">
    <source>
        <dbReference type="ARBA" id="ARBA00023284"/>
    </source>
</evidence>
<dbReference type="PANTHER" id="PTHR42852">
    <property type="entry name" value="THIOL:DISULFIDE INTERCHANGE PROTEIN DSBE"/>
    <property type="match status" value="1"/>
</dbReference>
<keyword evidence="2" id="KW-0201">Cytochrome c-type biogenesis</keyword>
<evidence type="ECO:0000313" key="7">
    <source>
        <dbReference type="EMBL" id="SFP70932.1"/>
    </source>
</evidence>
<organism evidence="7 8">
    <name type="scientific">Pseudarcicella hirudinis</name>
    <dbReference type="NCBI Taxonomy" id="1079859"/>
    <lineage>
        <taxon>Bacteria</taxon>
        <taxon>Pseudomonadati</taxon>
        <taxon>Bacteroidota</taxon>
        <taxon>Cytophagia</taxon>
        <taxon>Cytophagales</taxon>
        <taxon>Flectobacillaceae</taxon>
        <taxon>Pseudarcicella</taxon>
    </lineage>
</organism>
<keyword evidence="4" id="KW-0676">Redox-active center</keyword>
<dbReference type="Gene3D" id="3.40.30.10">
    <property type="entry name" value="Glutaredoxin"/>
    <property type="match status" value="1"/>
</dbReference>
<dbReference type="STRING" id="1079859.SAMN04515674_10556"/>
<dbReference type="Pfam" id="PF08534">
    <property type="entry name" value="Redoxin"/>
    <property type="match status" value="1"/>
</dbReference>
<evidence type="ECO:0000313" key="8">
    <source>
        <dbReference type="Proteomes" id="UP000199306"/>
    </source>
</evidence>
<sequence>MKHLLILFLSFTSLLSEAQSVNISVKTENAQGDTLQLIHDVLFLGENPASSAQVIRVSEGNGSQQLKFTADVNAVTLLELVYKKQHLFIFADKGDNIDLEFDGKDFFKSVKFKGSKASENDFLAKFNQQFSKEFNTSMMYAKLKESGVDAWEMALFDTKRAQTKFYREFPGKDNFSEDFKKYLENQIRWNYWHLLLAYPIVRGNSDPKVPNVLSLPSVLLEGLDEKKIQDENTMLSSEYRAFVNYYVTYYNSKDKGFVKYADMSKMIQDKHLFAREHLQGKAYQYILAGLLYDRCEQVLPSVARNVFSALSITPNSEAYAALIREKCGSIMSKKDEEVTKKADDSKNWFRMLSLKGDTLSLASLKGKVVYIDFWASWCGPCRMEFPYSKQLHAKLTDKQKKDIVFLYISIDDTVEIWKKAIESLKLDNGLHGLSLGGWASQAAKFFNINAIPRYILINKEGVIVNNNARRPSDPAILNDILQLTEGKK</sequence>
<protein>
    <submittedName>
        <fullName evidence="7">Thiol-disulfide isomerase or thioredoxin</fullName>
    </submittedName>
</protein>
<dbReference type="SUPFAM" id="SSF52833">
    <property type="entry name" value="Thioredoxin-like"/>
    <property type="match status" value="1"/>
</dbReference>
<dbReference type="InterPro" id="IPR013766">
    <property type="entry name" value="Thioredoxin_domain"/>
</dbReference>
<feature type="chain" id="PRO_5011561569" evidence="5">
    <location>
        <begin position="19"/>
        <end position="488"/>
    </location>
</feature>
<dbReference type="CDD" id="cd02966">
    <property type="entry name" value="TlpA_like_family"/>
    <property type="match status" value="1"/>
</dbReference>
<feature type="domain" description="Thioredoxin" evidence="6">
    <location>
        <begin position="340"/>
        <end position="488"/>
    </location>
</feature>
<dbReference type="GO" id="GO:0016491">
    <property type="term" value="F:oxidoreductase activity"/>
    <property type="evidence" value="ECO:0007669"/>
    <property type="project" value="InterPro"/>
</dbReference>
<reference evidence="7 8" key="1">
    <citation type="submission" date="2016-10" db="EMBL/GenBank/DDBJ databases">
        <authorList>
            <person name="de Groot N.N."/>
        </authorList>
    </citation>
    <scope>NUCLEOTIDE SEQUENCE [LARGE SCALE GENOMIC DNA]</scope>
    <source>
        <strain evidence="8">E92,LMG 26720,CCM 7988</strain>
    </source>
</reference>
<dbReference type="InterPro" id="IPR036249">
    <property type="entry name" value="Thioredoxin-like_sf"/>
</dbReference>
<dbReference type="EMBL" id="FOXH01000005">
    <property type="protein sequence ID" value="SFP70932.1"/>
    <property type="molecule type" value="Genomic_DNA"/>
</dbReference>
<keyword evidence="5" id="KW-0732">Signal</keyword>
<dbReference type="PANTHER" id="PTHR42852:SF6">
    <property type="entry name" value="THIOL:DISULFIDE INTERCHANGE PROTEIN DSBE"/>
    <property type="match status" value="1"/>
</dbReference>
<accession>A0A1I5SJR9</accession>
<dbReference type="OrthoDB" id="6399635at2"/>
<gene>
    <name evidence="7" type="ORF">SAMN04515674_10556</name>
</gene>
<dbReference type="InterPro" id="IPR013740">
    <property type="entry name" value="Redoxin"/>
</dbReference>
<dbReference type="GO" id="GO:0030313">
    <property type="term" value="C:cell envelope"/>
    <property type="evidence" value="ECO:0007669"/>
    <property type="project" value="UniProtKB-SubCell"/>
</dbReference>
<dbReference type="AlphaFoldDB" id="A0A1I5SJR9"/>
<proteinExistence type="predicted"/>
<evidence type="ECO:0000259" key="6">
    <source>
        <dbReference type="PROSITE" id="PS51352"/>
    </source>
</evidence>